<dbReference type="InterPro" id="IPR013784">
    <property type="entry name" value="Carb-bd-like_fold"/>
</dbReference>
<accession>A0ABW4LE15</accession>
<keyword evidence="3" id="KW-1185">Reference proteome</keyword>
<gene>
    <name evidence="2" type="ORF">ACFSBI_06410</name>
</gene>
<keyword evidence="1" id="KW-1133">Transmembrane helix</keyword>
<dbReference type="SUPFAM" id="SSF49452">
    <property type="entry name" value="Starch-binding domain-like"/>
    <property type="match status" value="1"/>
</dbReference>
<dbReference type="RefSeq" id="WP_377933170.1">
    <property type="nucleotide sequence ID" value="NZ_JBHUEA010000007.1"/>
</dbReference>
<organism evidence="2 3">
    <name type="scientific">Amnibacterium endophyticum</name>
    <dbReference type="NCBI Taxonomy" id="2109337"/>
    <lineage>
        <taxon>Bacteria</taxon>
        <taxon>Bacillati</taxon>
        <taxon>Actinomycetota</taxon>
        <taxon>Actinomycetes</taxon>
        <taxon>Micrococcales</taxon>
        <taxon>Microbacteriaceae</taxon>
        <taxon>Amnibacterium</taxon>
    </lineage>
</organism>
<evidence type="ECO:0000256" key="1">
    <source>
        <dbReference type="SAM" id="Phobius"/>
    </source>
</evidence>
<dbReference type="PROSITE" id="PS00409">
    <property type="entry name" value="PROKAR_NTER_METHYL"/>
    <property type="match status" value="1"/>
</dbReference>
<feature type="transmembrane region" description="Helical" evidence="1">
    <location>
        <begin position="12"/>
        <end position="35"/>
    </location>
</feature>
<dbReference type="Proteomes" id="UP001597347">
    <property type="component" value="Unassembled WGS sequence"/>
</dbReference>
<keyword evidence="1" id="KW-0472">Membrane</keyword>
<protein>
    <submittedName>
        <fullName evidence="2">Prepilin-type N-terminal cleavage/methylation domain-containing protein</fullName>
    </submittedName>
</protein>
<dbReference type="EMBL" id="JBHUEA010000007">
    <property type="protein sequence ID" value="MFD1721179.1"/>
    <property type="molecule type" value="Genomic_DNA"/>
</dbReference>
<keyword evidence="1" id="KW-0812">Transmembrane</keyword>
<evidence type="ECO:0000313" key="3">
    <source>
        <dbReference type="Proteomes" id="UP001597347"/>
    </source>
</evidence>
<name>A0ABW4LE15_9MICO</name>
<reference evidence="3" key="1">
    <citation type="journal article" date="2019" name="Int. J. Syst. Evol. Microbiol.">
        <title>The Global Catalogue of Microorganisms (GCM) 10K type strain sequencing project: providing services to taxonomists for standard genome sequencing and annotation.</title>
        <authorList>
            <consortium name="The Broad Institute Genomics Platform"/>
            <consortium name="The Broad Institute Genome Sequencing Center for Infectious Disease"/>
            <person name="Wu L."/>
            <person name="Ma J."/>
        </authorList>
    </citation>
    <scope>NUCLEOTIDE SEQUENCE [LARGE SCALE GENOMIC DNA]</scope>
    <source>
        <strain evidence="3">CGMCC 1.12471</strain>
    </source>
</reference>
<proteinExistence type="predicted"/>
<dbReference type="Pfam" id="PF07963">
    <property type="entry name" value="N_methyl"/>
    <property type="match status" value="1"/>
</dbReference>
<dbReference type="Gene3D" id="2.60.40.1120">
    <property type="entry name" value="Carboxypeptidase-like, regulatory domain"/>
    <property type="match status" value="1"/>
</dbReference>
<sequence>MHQRRTASDEGLTLIEVMVAMLVFAILSTGIVAGLSTITRMTADDRARVTAQNLASREIDRMRALADPFKVMAATTAADRAGVAWTVDGRTYTVKRGVSWITQAGVDASCGGSSALFALRINVRVTWPGMLANTAPVQDDTLLAPTAGLSNDTTGGIVTSITDDQSAPQQGVGVTVKANTGGTTPAQQPADTDSEGCSYAGNLAPGNYDVTLSKNGWIDGNQDATPTKTVSVTKGATTVPQFAPYAKAASYRTAFQPRPAVASIPSGYSMQLPTSFDTTFMSGDNISVDSSAAQSKITPRYPYAAGYGVIAGRLQSPDGTKTCAAVDPAAWGAGKVGTTQLQSGAPQRATAYAASGDSTYAYVPMGAVLVTAPAGTYVGATQAPSAAGTPSCDVSSTYIYGFVSDGSPRLIGLPYGSWRIYAGTSVNNATLLGSGQLKIVTNDAPWAVGSDGTVVLDPRRRQ</sequence>
<dbReference type="NCBIfam" id="TIGR02532">
    <property type="entry name" value="IV_pilin_GFxxxE"/>
    <property type="match status" value="1"/>
</dbReference>
<evidence type="ECO:0000313" key="2">
    <source>
        <dbReference type="EMBL" id="MFD1721179.1"/>
    </source>
</evidence>
<comment type="caution">
    <text evidence="2">The sequence shown here is derived from an EMBL/GenBank/DDBJ whole genome shotgun (WGS) entry which is preliminary data.</text>
</comment>
<dbReference type="InterPro" id="IPR012902">
    <property type="entry name" value="N_methyl_site"/>
</dbReference>